<keyword evidence="3" id="KW-1185">Reference proteome</keyword>
<dbReference type="GeneID" id="98069763"/>
<evidence type="ECO:0000313" key="2">
    <source>
        <dbReference type="EMBL" id="EHP46600.1"/>
    </source>
</evidence>
<dbReference type="STRING" id="742817.HMPREF9449_02217"/>
<dbReference type="InterPro" id="IPR019197">
    <property type="entry name" value="Biotin-prot_ligase_N"/>
</dbReference>
<dbReference type="EMBL" id="ADMC01000025">
    <property type="protein sequence ID" value="EHP46600.1"/>
    <property type="molecule type" value="Genomic_DNA"/>
</dbReference>
<dbReference type="Proteomes" id="UP000004892">
    <property type="component" value="Unassembled WGS sequence"/>
</dbReference>
<dbReference type="RefSeq" id="WP_009137364.1">
    <property type="nucleotide sequence ID" value="NZ_JH594596.1"/>
</dbReference>
<comment type="caution">
    <text evidence="2">The sequence shown here is derived from an EMBL/GenBank/DDBJ whole genome shotgun (WGS) entry which is preliminary data.</text>
</comment>
<gene>
    <name evidence="2" type="ORF">HMPREF9449_02217</name>
</gene>
<dbReference type="Pfam" id="PF09825">
    <property type="entry name" value="BPL_N"/>
    <property type="match status" value="1"/>
</dbReference>
<dbReference type="InterPro" id="IPR029062">
    <property type="entry name" value="Class_I_gatase-like"/>
</dbReference>
<name>H1DII8_9BACT</name>
<sequence length="380" mass="42707">MKRKFLLFFCLWGIWGCSPSADRQNVFPASEKIAVGVFEGHGGAQTCIWETVAALRIDPQMEVRVITSSDIACGILDSLEAIVIPGGGGSRQFLNLGAENRLRIEKFVAEGKGAVGICAGAYLFSNTPAYACMRLNGEQAIDIEHDNRGHGLVKFTILEEGKDIFPELSSFDTCYVMYYEGPVFVKNPFDTLQNTVLALMQSDVKEEGGAPANMTNNKPFFIANLYGKGRVFSSIAHPEATPGMMWMIPRMVRWTLNKPFVAYKKEVVRPEIYRQELLMSVEDLQQESAFFQVLLYGSDDEKIAALDWLESHYSWDAKRWVQGLLYDVSPLVRLRAAKYIANLDAIIFLPDLRAAYITERDMSIRSGMKEQLDRLEVLLP</sequence>
<evidence type="ECO:0000259" key="1">
    <source>
        <dbReference type="Pfam" id="PF09825"/>
    </source>
</evidence>
<dbReference type="SUPFAM" id="SSF52317">
    <property type="entry name" value="Class I glutamine amidotransferase-like"/>
    <property type="match status" value="1"/>
</dbReference>
<evidence type="ECO:0000313" key="3">
    <source>
        <dbReference type="Proteomes" id="UP000004892"/>
    </source>
</evidence>
<feature type="domain" description="Biotin-protein ligase N-terminal" evidence="1">
    <location>
        <begin position="35"/>
        <end position="128"/>
    </location>
</feature>
<dbReference type="PATRIC" id="fig|742817.3.peg.2372"/>
<proteinExistence type="predicted"/>
<accession>H1DII8</accession>
<dbReference type="Gene3D" id="3.40.50.880">
    <property type="match status" value="1"/>
</dbReference>
<dbReference type="eggNOG" id="COG4285">
    <property type="taxonomic scope" value="Bacteria"/>
</dbReference>
<dbReference type="PROSITE" id="PS51273">
    <property type="entry name" value="GATASE_TYPE_1"/>
    <property type="match status" value="1"/>
</dbReference>
<organism evidence="2 3">
    <name type="scientific">Odoribacter laneus YIT 12061</name>
    <dbReference type="NCBI Taxonomy" id="742817"/>
    <lineage>
        <taxon>Bacteria</taxon>
        <taxon>Pseudomonadati</taxon>
        <taxon>Bacteroidota</taxon>
        <taxon>Bacteroidia</taxon>
        <taxon>Bacteroidales</taxon>
        <taxon>Odoribacteraceae</taxon>
        <taxon>Odoribacter</taxon>
    </lineage>
</organism>
<reference evidence="2 3" key="1">
    <citation type="submission" date="2012-01" db="EMBL/GenBank/DDBJ databases">
        <title>The Genome Sequence of Odoribacter laneus YIT 12061.</title>
        <authorList>
            <consortium name="The Broad Institute Genome Sequencing Platform"/>
            <person name="Earl A."/>
            <person name="Ward D."/>
            <person name="Feldgarden M."/>
            <person name="Gevers D."/>
            <person name="Morotomi M."/>
            <person name="Young S.K."/>
            <person name="Zeng Q."/>
            <person name="Gargeya S."/>
            <person name="Fitzgerald M."/>
            <person name="Haas B."/>
            <person name="Abouelleil A."/>
            <person name="Alvarado L."/>
            <person name="Arachchi H.M."/>
            <person name="Berlin A."/>
            <person name="Chapman S.B."/>
            <person name="Gearin G."/>
            <person name="Goldberg J."/>
            <person name="Griggs A."/>
            <person name="Gujja S."/>
            <person name="Hansen M."/>
            <person name="Heiman D."/>
            <person name="Howarth C."/>
            <person name="Larimer J."/>
            <person name="Lui A."/>
            <person name="MacDonald P.J.P."/>
            <person name="McCowen C."/>
            <person name="Montmayeur A."/>
            <person name="Murphy C."/>
            <person name="Neiman D."/>
            <person name="Pearson M."/>
            <person name="Priest M."/>
            <person name="Roberts A."/>
            <person name="Saif S."/>
            <person name="Shea T."/>
            <person name="Sisk P."/>
            <person name="Stolte C."/>
            <person name="Sykes S."/>
            <person name="Wortman J."/>
            <person name="Nusbaum C."/>
            <person name="Birren B."/>
        </authorList>
    </citation>
    <scope>NUCLEOTIDE SEQUENCE [LARGE SCALE GENOMIC DNA]</scope>
    <source>
        <strain evidence="2 3">YIT 12061</strain>
    </source>
</reference>
<dbReference type="AlphaFoldDB" id="H1DII8"/>
<protein>
    <recommendedName>
        <fullName evidence="1">Biotin-protein ligase N-terminal domain-containing protein</fullName>
    </recommendedName>
</protein>
<dbReference type="HOGENOM" id="CLU_735409_0_0_10"/>